<dbReference type="Pfam" id="PF07044">
    <property type="entry name" value="DUF1329"/>
    <property type="match status" value="1"/>
</dbReference>
<dbReference type="EMBL" id="JACEZU010000002">
    <property type="protein sequence ID" value="MBA5686159.1"/>
    <property type="molecule type" value="Genomic_DNA"/>
</dbReference>
<reference evidence="2 3" key="1">
    <citation type="submission" date="2020-07" db="EMBL/GenBank/DDBJ databases">
        <title>Novel species isolated from subtropical streams in China.</title>
        <authorList>
            <person name="Lu H."/>
        </authorList>
    </citation>
    <scope>NUCLEOTIDE SEQUENCE [LARGE SCALE GENOMIC DNA]</scope>
    <source>
        <strain evidence="2 3">LX47W</strain>
    </source>
</reference>
<accession>A0A7W2F718</accession>
<evidence type="ECO:0000313" key="3">
    <source>
        <dbReference type="Proteomes" id="UP000573499"/>
    </source>
</evidence>
<comment type="caution">
    <text evidence="2">The sequence shown here is derived from an EMBL/GenBank/DDBJ whole genome shotgun (WGS) entry which is preliminary data.</text>
</comment>
<dbReference type="AlphaFoldDB" id="A0A7W2F718"/>
<keyword evidence="3" id="KW-1185">Reference proteome</keyword>
<evidence type="ECO:0000313" key="2">
    <source>
        <dbReference type="EMBL" id="MBA5686159.1"/>
    </source>
</evidence>
<sequence>MLKDISCVAMAAALLTTGGLARAGVSADEAAKLKTTLTPLGAEKAGNANGSIPAWDGGWTKVPKSGEVTAALFADKPILSITAANLAQYQNNLAEGTLAMFRKYPDYRMDVFKTQRTGGAPQWVYDNTFRNATAAHSAQGGLSISNVYGGIPFPIPKTGTEAMWNHLLAYVGEAYRTHVRVWMVNPDGKRVMASEAITERQLPYYDRDGSAGKFDGFFNLMRTTQVAPAFKAGEQVLSKDSLDQVGTGRQSWQYLVGQRRVRRAPSIGYDTPSFVASGTFNFDEVFMFNGALDRYDWKLLGKREIYIPYNRNKQFAAQEAQVLTPRFISPDIARWELHRVWVVEATLAPGKRHVYQKRRFYLDEDTWGVMLAEGYDAQGRLWRYSENVPFAAGDPAQGWSGEVQYNMLDGSYASNATMVEPFKSVAKRPETFFTPETMAGAGAR</sequence>
<gene>
    <name evidence="2" type="ORF">H3H39_03725</name>
</gene>
<feature type="chain" id="PRO_5031417638" evidence="1">
    <location>
        <begin position="24"/>
        <end position="444"/>
    </location>
</feature>
<dbReference type="CDD" id="cd16329">
    <property type="entry name" value="LolA_like"/>
    <property type="match status" value="1"/>
</dbReference>
<dbReference type="InterPro" id="IPR010752">
    <property type="entry name" value="DUF1329"/>
</dbReference>
<dbReference type="Proteomes" id="UP000573499">
    <property type="component" value="Unassembled WGS sequence"/>
</dbReference>
<keyword evidence="1" id="KW-0732">Signal</keyword>
<name>A0A7W2F718_9BURK</name>
<evidence type="ECO:0000256" key="1">
    <source>
        <dbReference type="SAM" id="SignalP"/>
    </source>
</evidence>
<proteinExistence type="predicted"/>
<dbReference type="Gene3D" id="2.50.20.10">
    <property type="entry name" value="Lipoprotein localisation LolA/LolB/LppX"/>
    <property type="match status" value="1"/>
</dbReference>
<organism evidence="2 3">
    <name type="scientific">Rugamonas apoptosis</name>
    <dbReference type="NCBI Taxonomy" id="2758570"/>
    <lineage>
        <taxon>Bacteria</taxon>
        <taxon>Pseudomonadati</taxon>
        <taxon>Pseudomonadota</taxon>
        <taxon>Betaproteobacteria</taxon>
        <taxon>Burkholderiales</taxon>
        <taxon>Oxalobacteraceae</taxon>
        <taxon>Telluria group</taxon>
        <taxon>Rugamonas</taxon>
    </lineage>
</organism>
<dbReference type="RefSeq" id="WP_182151982.1">
    <property type="nucleotide sequence ID" value="NZ_JACEZU010000002.1"/>
</dbReference>
<feature type="signal peptide" evidence="1">
    <location>
        <begin position="1"/>
        <end position="23"/>
    </location>
</feature>
<protein>
    <submittedName>
        <fullName evidence="2">DUF1329 domain-containing protein</fullName>
    </submittedName>
</protein>